<dbReference type="PANTHER" id="PTHR30121:SF11">
    <property type="entry name" value="AAA+ ATPASE DOMAIN-CONTAINING PROTEIN"/>
    <property type="match status" value="1"/>
</dbReference>
<evidence type="ECO:0000259" key="2">
    <source>
        <dbReference type="Pfam" id="PF10412"/>
    </source>
</evidence>
<evidence type="ECO:0000313" key="5">
    <source>
        <dbReference type="Proteomes" id="UP000179005"/>
    </source>
</evidence>
<dbReference type="STRING" id="1802619.A2797_01100"/>
<protein>
    <submittedName>
        <fullName evidence="4">Uncharacterized protein</fullName>
    </submittedName>
</protein>
<sequence length="849" mass="94235">MSVLPIILGVVGLSLIGAVRSTKPNGKLKITDERRYEKGVLLEIRVPKGNEKDPLAAEQMFASLHGLLRIDPHEQEHISFEIAADSSGIRFYVWCPEHVREFVEGQVYAQYPSAELKLVENDYMQADLSGLSICGESMVLAKDSFFPTKTFRDFELVDPLAAITGSMSEVGEGERIWLQIAVRPVPDVWQRAGHEYVKQVRTGTAKAKLGLSELASGVASGVGELIPLAIKQFTNPEDLAASRPRPGAPPPKTEYPRLSAGQELELKMIEDKLTRMGFAVTVRILTAALDPANCEKLLRGVSASFGQFSSASLNAFSRTSPVEGIGDFKEKVVSREFPTDSYVLDTAELASIYHLPNISVQTPAIAWATYKKGEPPANLPTSDCTYFAETTFHEKRIRFGLTREDRRRHVYLVGKTGTGKTTVFKNMIVQDMQNGEGVAVLDPHGDLVAELLDFVPPERVKDVVYFNPVDNERPISLNLLEIEDVTQKNLLASGLLDAFKKHFGEISWGPRLEYLLNNAILTLLEVPGTTLLGIVRLLSDKNYQKYIVHKVKDPVLKDFWENEYTQMMGNPRLHTEAIAPIQNKVGRFLASTTIRSIVGQRTSSLDLGEIMNEGKILLVNLSKGQIGEDNANLLGSLLISKINFTAMQRVKIPEAERRDFYLFADEFQNFASGSFSSILSEARKYRLNLHLTHQYTAQLPESMQEGVFGNVGTMVLFSVGAPDAQILEKEFAPYFIAEDLISLEKYHIYIKLMIDGMTSKPFSAVSLPPPSGQTYQGAAAVELSRQVYGRDANEVADKIKRWTEREFSLGMAIAEENQNSPQSGMDGSPPVNLEPPKPVVYNKDQGEDQ</sequence>
<dbReference type="EMBL" id="MEVC01000008">
    <property type="protein sequence ID" value="OGC55646.1"/>
    <property type="molecule type" value="Genomic_DNA"/>
</dbReference>
<dbReference type="Pfam" id="PF10412">
    <property type="entry name" value="TrwB_AAD_bind"/>
    <property type="match status" value="1"/>
</dbReference>
<feature type="domain" description="DUF8128" evidence="3">
    <location>
        <begin position="37"/>
        <end position="367"/>
    </location>
</feature>
<dbReference type="Proteomes" id="UP000179005">
    <property type="component" value="Unassembled WGS sequence"/>
</dbReference>
<dbReference type="PANTHER" id="PTHR30121">
    <property type="entry name" value="UNCHARACTERIZED PROTEIN YJGR-RELATED"/>
    <property type="match status" value="1"/>
</dbReference>
<dbReference type="InterPro" id="IPR027417">
    <property type="entry name" value="P-loop_NTPase"/>
</dbReference>
<dbReference type="AlphaFoldDB" id="A0A1F4VEH2"/>
<dbReference type="SUPFAM" id="SSF52540">
    <property type="entry name" value="P-loop containing nucleoside triphosphate hydrolases"/>
    <property type="match status" value="1"/>
</dbReference>
<gene>
    <name evidence="4" type="ORF">A2797_01100</name>
</gene>
<name>A0A1F4VEH2_UNCKA</name>
<comment type="caution">
    <text evidence="4">The sequence shown here is derived from an EMBL/GenBank/DDBJ whole genome shotgun (WGS) entry which is preliminary data.</text>
</comment>
<proteinExistence type="predicted"/>
<reference evidence="4 5" key="1">
    <citation type="journal article" date="2016" name="Nat. Commun.">
        <title>Thousands of microbial genomes shed light on interconnected biogeochemical processes in an aquifer system.</title>
        <authorList>
            <person name="Anantharaman K."/>
            <person name="Brown C.T."/>
            <person name="Hug L.A."/>
            <person name="Sharon I."/>
            <person name="Castelle C.J."/>
            <person name="Probst A.J."/>
            <person name="Thomas B.C."/>
            <person name="Singh A."/>
            <person name="Wilkins M.J."/>
            <person name="Karaoz U."/>
            <person name="Brodie E.L."/>
            <person name="Williams K.H."/>
            <person name="Hubbard S.S."/>
            <person name="Banfield J.F."/>
        </authorList>
    </citation>
    <scope>NUCLEOTIDE SEQUENCE [LARGE SCALE GENOMIC DNA]</scope>
</reference>
<evidence type="ECO:0000259" key="3">
    <source>
        <dbReference type="Pfam" id="PF26449"/>
    </source>
</evidence>
<dbReference type="InterPro" id="IPR019476">
    <property type="entry name" value="T4SS_TraD_DNA-bd"/>
</dbReference>
<feature type="region of interest" description="Disordered" evidence="1">
    <location>
        <begin position="811"/>
        <end position="849"/>
    </location>
</feature>
<dbReference type="InterPro" id="IPR058441">
    <property type="entry name" value="DUF8128"/>
</dbReference>
<feature type="compositionally biased region" description="Polar residues" evidence="1">
    <location>
        <begin position="816"/>
        <end position="825"/>
    </location>
</feature>
<evidence type="ECO:0000256" key="1">
    <source>
        <dbReference type="SAM" id="MobiDB-lite"/>
    </source>
</evidence>
<dbReference type="CDD" id="cd01127">
    <property type="entry name" value="TrwB_TraG_TraD_VirD4"/>
    <property type="match status" value="1"/>
</dbReference>
<dbReference type="Pfam" id="PF26449">
    <property type="entry name" value="DUF8128"/>
    <property type="match status" value="1"/>
</dbReference>
<evidence type="ECO:0000313" key="4">
    <source>
        <dbReference type="EMBL" id="OGC55646.1"/>
    </source>
</evidence>
<dbReference type="Gene3D" id="3.40.50.300">
    <property type="entry name" value="P-loop containing nucleotide triphosphate hydrolases"/>
    <property type="match status" value="2"/>
</dbReference>
<accession>A0A1F4VEH2</accession>
<organism evidence="4 5">
    <name type="scientific">candidate division WWE3 bacterium RIFCSPHIGHO2_01_FULL_48_15</name>
    <dbReference type="NCBI Taxonomy" id="1802619"/>
    <lineage>
        <taxon>Bacteria</taxon>
        <taxon>Katanobacteria</taxon>
    </lineage>
</organism>
<feature type="domain" description="Type IV secretion system coupling protein TraD DNA-binding" evidence="2">
    <location>
        <begin position="405"/>
        <end position="701"/>
    </location>
</feature>
<dbReference type="InterPro" id="IPR051162">
    <property type="entry name" value="T4SS_component"/>
</dbReference>